<organism evidence="1 2">
    <name type="scientific">Prochlorococcus phage P-RSM4</name>
    <dbReference type="NCBI Taxonomy" id="444862"/>
    <lineage>
        <taxon>Viruses</taxon>
        <taxon>Duplodnaviria</taxon>
        <taxon>Heunggongvirae</taxon>
        <taxon>Uroviricota</taxon>
        <taxon>Caudoviricetes</taxon>
        <taxon>Pantevenvirales</taxon>
        <taxon>Kyanoviridae</taxon>
        <taxon>Thaumasvirus</taxon>
        <taxon>Thaumasvirus stim4</taxon>
    </lineage>
</organism>
<dbReference type="EMBL" id="GU071099">
    <property type="protein sequence ID" value="ADO98573.1"/>
    <property type="molecule type" value="Genomic_DNA"/>
</dbReference>
<proteinExistence type="predicted"/>
<dbReference type="OrthoDB" id="7640at10239"/>
<accession>E3SM75</accession>
<protein>
    <submittedName>
        <fullName evidence="1">Uncharacterized protein</fullName>
    </submittedName>
</protein>
<dbReference type="GeneID" id="10327815"/>
<dbReference type="RefSeq" id="YP_004323318.1">
    <property type="nucleotide sequence ID" value="NC_015283.1"/>
</dbReference>
<name>E3SM75_9CAUD</name>
<dbReference type="InterPro" id="IPR046234">
    <property type="entry name" value="DUF6267"/>
</dbReference>
<dbReference type="KEGG" id="vg:10327815"/>
<dbReference type="Pfam" id="PF19782">
    <property type="entry name" value="DUF6267"/>
    <property type="match status" value="1"/>
</dbReference>
<gene>
    <name evidence="1" type="ORF">PRSM4_190</name>
</gene>
<sequence length="331" mass="37465">MSTITRISPSACYNISIQTEDTLPNKHLEHLEDLIFSGRKEALDAVWSALNKPELSVKWDGAPAIVFGTNPANGKFFVGTKSVFNKHKIKICYDQTDIDELYSGNLADILRLCLWKLPRISGIVQADFIGVGGGSVYRPNTLEYRLPSPILSDIILAPHTSYTEVSPNAVGSIRHDLPSTLSNCYFIGKKEADASVAKTPFFNWVKFLSRLPRCKVPSEKVRPHIQKHINRFFRCDLPIPSAEFLYTTLPDKYKYEVNVTTFKVWHMLFQLKQSLLKNIVVDGTVKCYIDGQPSEHEGFVTVSDSPYKIVDRLTFSKANFNLSKNWTNEKI</sequence>
<evidence type="ECO:0000313" key="2">
    <source>
        <dbReference type="Proteomes" id="UP000006528"/>
    </source>
</evidence>
<dbReference type="Proteomes" id="UP000006528">
    <property type="component" value="Segment"/>
</dbReference>
<evidence type="ECO:0000313" key="1">
    <source>
        <dbReference type="EMBL" id="ADO98573.1"/>
    </source>
</evidence>
<reference evidence="1 2" key="1">
    <citation type="journal article" date="2010" name="Environ. Microbiol.">
        <title>Genomic analysis of oceanic cyanobacterial myoviruses compared with T4-like myoviruses from diverse hosts and environments.</title>
        <authorList>
            <person name="Sullivan M.B."/>
            <person name="Huang K.H."/>
            <person name="Ignacio-Espinoza J.C."/>
            <person name="Berlin A.M."/>
            <person name="Kelly L."/>
            <person name="Weigele P.R."/>
            <person name="DeFrancesco A.S."/>
            <person name="Kern S.E."/>
            <person name="Thompson L.R."/>
            <person name="Young S."/>
            <person name="Yandava C."/>
            <person name="Fu R."/>
            <person name="Krastins B."/>
            <person name="Chase M."/>
            <person name="Sarracino D."/>
            <person name="Osburne M.S."/>
            <person name="Henn M.R."/>
            <person name="Chisholm S.W."/>
        </authorList>
    </citation>
    <scope>NUCLEOTIDE SEQUENCE [LARGE SCALE GENOMIC DNA]</scope>
    <source>
        <strain evidence="1">9303-10a</strain>
    </source>
</reference>